<protein>
    <submittedName>
        <fullName evidence="1">Uncharacterized protein</fullName>
    </submittedName>
</protein>
<dbReference type="OrthoDB" id="5815225at2759"/>
<sequence length="349" mass="41332">MIIFIFMICSTVYRPNTRNDYDRVENSQKKITNEDKKYYEQWLEPLDSMRERPEFDHFIYTRMMGGGLGNQVCHVSFCWSLRDGKMLNRTPVYVHEESKMHEIDKELAYVFPNYHSKVYFLKKDFKDFHQFHFAQHCCDYHDPKILLEQNKGRGLYLTGGPNFLDTRYIEHMRPQILKIFEFGRELVSKVSAIKDKIISEDTSSHKMCIHTRVGDFKGVGESKTVEVNKAHVRMLKILKKIIDKTYSLLLFGTDKDFLKTIKVDESISKVHYIINLNLTRGEELNFATQICDSFLITAAMSTYATWMGYLMPDDRPIFFIRRLMQNPTIDTLYMLPESWIPIDENWLKD</sequence>
<reference evidence="1 2" key="1">
    <citation type="submission" date="2020-08" db="EMBL/GenBank/DDBJ databases">
        <authorList>
            <person name="Koutsovoulos G."/>
            <person name="Danchin GJ E."/>
        </authorList>
    </citation>
    <scope>NUCLEOTIDE SEQUENCE [LARGE SCALE GENOMIC DNA]</scope>
</reference>
<evidence type="ECO:0000313" key="1">
    <source>
        <dbReference type="EMBL" id="CAD2208607.1"/>
    </source>
</evidence>
<dbReference type="Proteomes" id="UP000580250">
    <property type="component" value="Unassembled WGS sequence"/>
</dbReference>
<proteinExistence type="predicted"/>
<dbReference type="EMBL" id="CAJEWN010003797">
    <property type="protein sequence ID" value="CAD2208607.1"/>
    <property type="molecule type" value="Genomic_DNA"/>
</dbReference>
<dbReference type="AlphaFoldDB" id="A0A6V7YCY8"/>
<name>A0A6V7YCY8_MELEN</name>
<evidence type="ECO:0000313" key="2">
    <source>
        <dbReference type="Proteomes" id="UP000580250"/>
    </source>
</evidence>
<comment type="caution">
    <text evidence="1">The sequence shown here is derived from an EMBL/GenBank/DDBJ whole genome shotgun (WGS) entry which is preliminary data.</text>
</comment>
<organism evidence="1 2">
    <name type="scientific">Meloidogyne enterolobii</name>
    <name type="common">Root-knot nematode worm</name>
    <name type="synonym">Meloidogyne mayaguensis</name>
    <dbReference type="NCBI Taxonomy" id="390850"/>
    <lineage>
        <taxon>Eukaryota</taxon>
        <taxon>Metazoa</taxon>
        <taxon>Ecdysozoa</taxon>
        <taxon>Nematoda</taxon>
        <taxon>Chromadorea</taxon>
        <taxon>Rhabditida</taxon>
        <taxon>Tylenchina</taxon>
        <taxon>Tylenchomorpha</taxon>
        <taxon>Tylenchoidea</taxon>
        <taxon>Meloidogynidae</taxon>
        <taxon>Meloidogyninae</taxon>
        <taxon>Meloidogyne</taxon>
    </lineage>
</organism>
<accession>A0A6V7YCY8</accession>
<dbReference type="PANTHER" id="PTHR22898">
    <property type="entry name" value="UNCHARACTERIZED GLYCOSOL TRANSFERASE-RELATED"/>
    <property type="match status" value="1"/>
</dbReference>
<dbReference type="PANTHER" id="PTHR22898:SF3">
    <property type="entry name" value="ALPHA-1,2-FUCOSYLTRANSFERASE-RELATED"/>
    <property type="match status" value="1"/>
</dbReference>
<dbReference type="InterPro" id="IPR052501">
    <property type="entry name" value="Alpha-1-2_FucT"/>
</dbReference>
<gene>
    <name evidence="1" type="ORF">MENT_LOCUS62669</name>
</gene>